<sequence length="336" mass="38292">MENTAFLASVLSLPVERKISEHKDSTVAAWMSKPHTCIRSNITQQSTSNSFKGDKYAILYAITDDMDRFSEEIRTVRNIFVFSPRAIDQSLVRTDPEIPVNAFYAKIYLNIRWQLVSCKHGFQSQQLVSCAPLPTEKSYLSIYADEFSSKLSWISTRAEPVLSHIRNLDFSNLIRGYPVIHKDYSRKRSELPPKLFRKRKCSQKMDLLKTTQKTAMVPRKDVQRAATQGLKYLDVYQQEGQSRKHSARLSFDYLSLQDGAGVCLPVSEPFLSQIASCLVESRLHMAMGVTYQPASTVRSPARGNSLLSTFEASKIGKDRQLTGWRRVGVFDRFKEV</sequence>
<dbReference type="EMBL" id="GL377621">
    <property type="protein sequence ID" value="EFJ15965.1"/>
    <property type="molecule type" value="Genomic_DNA"/>
</dbReference>
<gene>
    <name evidence="1" type="ORF">SELMODRAFT_422455</name>
</gene>
<accession>D8SIG1</accession>
<evidence type="ECO:0000313" key="1">
    <source>
        <dbReference type="EMBL" id="EFJ15965.1"/>
    </source>
</evidence>
<dbReference type="InParanoid" id="D8SIG1"/>
<name>D8SIG1_SELML</name>
<proteinExistence type="predicted"/>
<keyword evidence="2" id="KW-1185">Reference proteome</keyword>
<dbReference type="Gramene" id="EFJ15965">
    <property type="protein sequence ID" value="EFJ15965"/>
    <property type="gene ID" value="SELMODRAFT_422455"/>
</dbReference>
<dbReference type="AlphaFoldDB" id="D8SIG1"/>
<evidence type="ECO:0000313" key="2">
    <source>
        <dbReference type="Proteomes" id="UP000001514"/>
    </source>
</evidence>
<protein>
    <submittedName>
        <fullName evidence="1">Uncharacterized protein</fullName>
    </submittedName>
</protein>
<organism evidence="2">
    <name type="scientific">Selaginella moellendorffii</name>
    <name type="common">Spikemoss</name>
    <dbReference type="NCBI Taxonomy" id="88036"/>
    <lineage>
        <taxon>Eukaryota</taxon>
        <taxon>Viridiplantae</taxon>
        <taxon>Streptophyta</taxon>
        <taxon>Embryophyta</taxon>
        <taxon>Tracheophyta</taxon>
        <taxon>Lycopodiopsida</taxon>
        <taxon>Selaginellales</taxon>
        <taxon>Selaginellaceae</taxon>
        <taxon>Selaginella</taxon>
    </lineage>
</organism>
<dbReference type="Proteomes" id="UP000001514">
    <property type="component" value="Unassembled WGS sequence"/>
</dbReference>
<dbReference type="HOGENOM" id="CLU_886804_0_0_1"/>
<dbReference type="KEGG" id="smo:SELMODRAFT_422455"/>
<reference evidence="1 2" key="1">
    <citation type="journal article" date="2011" name="Science">
        <title>The Selaginella genome identifies genetic changes associated with the evolution of vascular plants.</title>
        <authorList>
            <person name="Banks J.A."/>
            <person name="Nishiyama T."/>
            <person name="Hasebe M."/>
            <person name="Bowman J.L."/>
            <person name="Gribskov M."/>
            <person name="dePamphilis C."/>
            <person name="Albert V.A."/>
            <person name="Aono N."/>
            <person name="Aoyama T."/>
            <person name="Ambrose B.A."/>
            <person name="Ashton N.W."/>
            <person name="Axtell M.J."/>
            <person name="Barker E."/>
            <person name="Barker M.S."/>
            <person name="Bennetzen J.L."/>
            <person name="Bonawitz N.D."/>
            <person name="Chapple C."/>
            <person name="Cheng C."/>
            <person name="Correa L.G."/>
            <person name="Dacre M."/>
            <person name="DeBarry J."/>
            <person name="Dreyer I."/>
            <person name="Elias M."/>
            <person name="Engstrom E.M."/>
            <person name="Estelle M."/>
            <person name="Feng L."/>
            <person name="Finet C."/>
            <person name="Floyd S.K."/>
            <person name="Frommer W.B."/>
            <person name="Fujita T."/>
            <person name="Gramzow L."/>
            <person name="Gutensohn M."/>
            <person name="Harholt J."/>
            <person name="Hattori M."/>
            <person name="Heyl A."/>
            <person name="Hirai T."/>
            <person name="Hiwatashi Y."/>
            <person name="Ishikawa M."/>
            <person name="Iwata M."/>
            <person name="Karol K.G."/>
            <person name="Koehler B."/>
            <person name="Kolukisaoglu U."/>
            <person name="Kubo M."/>
            <person name="Kurata T."/>
            <person name="Lalonde S."/>
            <person name="Li K."/>
            <person name="Li Y."/>
            <person name="Litt A."/>
            <person name="Lyons E."/>
            <person name="Manning G."/>
            <person name="Maruyama T."/>
            <person name="Michael T.P."/>
            <person name="Mikami K."/>
            <person name="Miyazaki S."/>
            <person name="Morinaga S."/>
            <person name="Murata T."/>
            <person name="Mueller-Roeber B."/>
            <person name="Nelson D.R."/>
            <person name="Obara M."/>
            <person name="Oguri Y."/>
            <person name="Olmstead R.G."/>
            <person name="Onodera N."/>
            <person name="Petersen B.L."/>
            <person name="Pils B."/>
            <person name="Prigge M."/>
            <person name="Rensing S.A."/>
            <person name="Riano-Pachon D.M."/>
            <person name="Roberts A.W."/>
            <person name="Sato Y."/>
            <person name="Scheller H.V."/>
            <person name="Schulz B."/>
            <person name="Schulz C."/>
            <person name="Shakirov E.V."/>
            <person name="Shibagaki N."/>
            <person name="Shinohara N."/>
            <person name="Shippen D.E."/>
            <person name="Soerensen I."/>
            <person name="Sotooka R."/>
            <person name="Sugimoto N."/>
            <person name="Sugita M."/>
            <person name="Sumikawa N."/>
            <person name="Tanurdzic M."/>
            <person name="Theissen G."/>
            <person name="Ulvskov P."/>
            <person name="Wakazuki S."/>
            <person name="Weng J.K."/>
            <person name="Willats W.W."/>
            <person name="Wipf D."/>
            <person name="Wolf P.G."/>
            <person name="Yang L."/>
            <person name="Zimmer A.D."/>
            <person name="Zhu Q."/>
            <person name="Mitros T."/>
            <person name="Hellsten U."/>
            <person name="Loque D."/>
            <person name="Otillar R."/>
            <person name="Salamov A."/>
            <person name="Schmutz J."/>
            <person name="Shapiro H."/>
            <person name="Lindquist E."/>
            <person name="Lucas S."/>
            <person name="Rokhsar D."/>
            <person name="Grigoriev I.V."/>
        </authorList>
    </citation>
    <scope>NUCLEOTIDE SEQUENCE [LARGE SCALE GENOMIC DNA]</scope>
</reference>